<gene>
    <name evidence="2" type="ORF">KY290_017079</name>
</gene>
<dbReference type="EMBL" id="JAIVGD010000013">
    <property type="protein sequence ID" value="KAH0761006.1"/>
    <property type="molecule type" value="Genomic_DNA"/>
</dbReference>
<organism evidence="2 3">
    <name type="scientific">Solanum tuberosum</name>
    <name type="common">Potato</name>
    <dbReference type="NCBI Taxonomy" id="4113"/>
    <lineage>
        <taxon>Eukaryota</taxon>
        <taxon>Viridiplantae</taxon>
        <taxon>Streptophyta</taxon>
        <taxon>Embryophyta</taxon>
        <taxon>Tracheophyta</taxon>
        <taxon>Spermatophyta</taxon>
        <taxon>Magnoliopsida</taxon>
        <taxon>eudicotyledons</taxon>
        <taxon>Gunneridae</taxon>
        <taxon>Pentapetalae</taxon>
        <taxon>asterids</taxon>
        <taxon>lamiids</taxon>
        <taxon>Solanales</taxon>
        <taxon>Solanaceae</taxon>
        <taxon>Solanoideae</taxon>
        <taxon>Solaneae</taxon>
        <taxon>Solanum</taxon>
    </lineage>
</organism>
<feature type="region of interest" description="Disordered" evidence="1">
    <location>
        <begin position="142"/>
        <end position="179"/>
    </location>
</feature>
<sequence length="179" mass="20631">MRKLWEELSTLDTNSQCTCLCNCDGKARMHKVEQDRRLIHFLMGLNEEEKQRKVKPHGKFNLEFTSLHVNVASTSVNFRTNYTPQRSNWGSSSGGSKPPNKSHLFCEYCKKYVHTRDKCYRLHGFPEDFKFTKCKNVAGTTTTAHAGREHMNNGKGHEGSEDRYGHEKKSPVISKQHLE</sequence>
<name>A0ABQ7VAE1_SOLTU</name>
<dbReference type="Proteomes" id="UP000826656">
    <property type="component" value="Unassembled WGS sequence"/>
</dbReference>
<feature type="compositionally biased region" description="Basic and acidic residues" evidence="1">
    <location>
        <begin position="146"/>
        <end position="179"/>
    </location>
</feature>
<reference evidence="2 3" key="1">
    <citation type="journal article" date="2021" name="bioRxiv">
        <title>Chromosome-scale and haplotype-resolved genome assembly of a tetraploid potato cultivar.</title>
        <authorList>
            <person name="Sun H."/>
            <person name="Jiao W.-B."/>
            <person name="Krause K."/>
            <person name="Campoy J.A."/>
            <person name="Goel M."/>
            <person name="Folz-Donahue K."/>
            <person name="Kukat C."/>
            <person name="Huettel B."/>
            <person name="Schneeberger K."/>
        </authorList>
    </citation>
    <scope>NUCLEOTIDE SEQUENCE [LARGE SCALE GENOMIC DNA]</scope>
    <source>
        <strain evidence="2">SolTubOtavaFocal</strain>
        <tissue evidence="2">Leaves</tissue>
    </source>
</reference>
<dbReference type="PANTHER" id="PTHR34222:SF89">
    <property type="match status" value="1"/>
</dbReference>
<accession>A0ABQ7VAE1</accession>
<evidence type="ECO:0000313" key="2">
    <source>
        <dbReference type="EMBL" id="KAH0761006.1"/>
    </source>
</evidence>
<proteinExistence type="predicted"/>
<protein>
    <submittedName>
        <fullName evidence="2">Uncharacterized protein</fullName>
    </submittedName>
</protein>
<evidence type="ECO:0000313" key="3">
    <source>
        <dbReference type="Proteomes" id="UP000826656"/>
    </source>
</evidence>
<keyword evidence="3" id="KW-1185">Reference proteome</keyword>
<dbReference type="PANTHER" id="PTHR34222">
    <property type="entry name" value="GAG_PRE-INTEGRS DOMAIN-CONTAINING PROTEIN"/>
    <property type="match status" value="1"/>
</dbReference>
<comment type="caution">
    <text evidence="2">The sequence shown here is derived from an EMBL/GenBank/DDBJ whole genome shotgun (WGS) entry which is preliminary data.</text>
</comment>
<evidence type="ECO:0000256" key="1">
    <source>
        <dbReference type="SAM" id="MobiDB-lite"/>
    </source>
</evidence>